<dbReference type="Proteomes" id="UP000605733">
    <property type="component" value="Unassembled WGS sequence"/>
</dbReference>
<dbReference type="SUPFAM" id="SSF116734">
    <property type="entry name" value="DNA methylase specificity domain"/>
    <property type="match status" value="2"/>
</dbReference>
<dbReference type="PANTHER" id="PTHR30408:SF12">
    <property type="entry name" value="TYPE I RESTRICTION ENZYME MJAVIII SPECIFICITY SUBUNIT"/>
    <property type="match status" value="1"/>
</dbReference>
<dbReference type="InterPro" id="IPR044946">
    <property type="entry name" value="Restrct_endonuc_typeI_TRD_sf"/>
</dbReference>
<dbReference type="InterPro" id="IPR052021">
    <property type="entry name" value="Type-I_RS_S_subunit"/>
</dbReference>
<dbReference type="GO" id="GO:0004519">
    <property type="term" value="F:endonuclease activity"/>
    <property type="evidence" value="ECO:0007669"/>
    <property type="project" value="UniProtKB-KW"/>
</dbReference>
<dbReference type="Gene3D" id="3.90.220.20">
    <property type="entry name" value="DNA methylase specificity domains"/>
    <property type="match status" value="2"/>
</dbReference>
<comment type="similarity">
    <text evidence="1">Belongs to the type-I restriction system S methylase family.</text>
</comment>
<keyword evidence="2" id="KW-0680">Restriction system</keyword>
<keyword evidence="5" id="KW-0378">Hydrolase</keyword>
<protein>
    <submittedName>
        <fullName evidence="5">Restriction endonuclease</fullName>
    </submittedName>
</protein>
<evidence type="ECO:0000256" key="1">
    <source>
        <dbReference type="ARBA" id="ARBA00010923"/>
    </source>
</evidence>
<dbReference type="RefSeq" id="WP_041249992.1">
    <property type="nucleotide sequence ID" value="NZ_BMIX01000004.1"/>
</dbReference>
<keyword evidence="6" id="KW-1185">Reference proteome</keyword>
<dbReference type="EMBL" id="BMIX01000004">
    <property type="protein sequence ID" value="GGG37536.1"/>
    <property type="molecule type" value="Genomic_DNA"/>
</dbReference>
<keyword evidence="5" id="KW-0540">Nuclease</keyword>
<evidence type="ECO:0000256" key="3">
    <source>
        <dbReference type="ARBA" id="ARBA00023125"/>
    </source>
</evidence>
<keyword evidence="3" id="KW-0238">DNA-binding</keyword>
<feature type="domain" description="Type I restriction modification DNA specificity" evidence="4">
    <location>
        <begin position="221"/>
        <end position="396"/>
    </location>
</feature>
<evidence type="ECO:0000313" key="6">
    <source>
        <dbReference type="Proteomes" id="UP000605733"/>
    </source>
</evidence>
<dbReference type="Pfam" id="PF01420">
    <property type="entry name" value="Methylase_S"/>
    <property type="match status" value="2"/>
</dbReference>
<sequence length="410" mass="47389">MNKIKNKLVPELRFPAFEDDGEWDYFYGNKLFKTVSNKNHNSELPILAITQDQGAIPREEINYHVSVSKKSVEGYKVVEVGDFIISLRSFQGGIEYSNHLGICSPAYIILRRKKKNLLNLFYKQYFKTDVFISHLNKNLEGIRDGKMVSYKQFSEIKIPQPQTQEQQKIADCIASLDELILGFIEKLEALKRHKRGLMQNLFPQDGLNVPNYRFAEFKNDKEWEKTTLGKITNVISNKNKDNKNLPVYSINNKDGFLPQSEQFDDMNSKRRGYDISLYKIIEKNTFAYNPARINVGSIGYSGNLNNILISSLYVCFKTENIVDDKFLNQYLETPYFLKLVNRNTEGGIRSYLFYKNFSKITISLPSMQEQQKIATCLTSMDDLISAQQNKIAQIEQHKKGLLQGLFPKVN</sequence>
<gene>
    <name evidence="5" type="primary">hsdS</name>
    <name evidence="5" type="ORF">GCM10011532_21510</name>
</gene>
<dbReference type="InterPro" id="IPR000055">
    <property type="entry name" value="Restrct_endonuc_typeI_TRD"/>
</dbReference>
<comment type="caution">
    <text evidence="5">The sequence shown here is derived from an EMBL/GenBank/DDBJ whole genome shotgun (WGS) entry which is preliminary data.</text>
</comment>
<organism evidence="5 6">
    <name type="scientific">Christiangramia forsetii</name>
    <dbReference type="NCBI Taxonomy" id="411153"/>
    <lineage>
        <taxon>Bacteria</taxon>
        <taxon>Pseudomonadati</taxon>
        <taxon>Bacteroidota</taxon>
        <taxon>Flavobacteriia</taxon>
        <taxon>Flavobacteriales</taxon>
        <taxon>Flavobacteriaceae</taxon>
        <taxon>Christiangramia</taxon>
    </lineage>
</organism>
<dbReference type="PANTHER" id="PTHR30408">
    <property type="entry name" value="TYPE-1 RESTRICTION ENZYME ECOKI SPECIFICITY PROTEIN"/>
    <property type="match status" value="1"/>
</dbReference>
<reference evidence="6" key="1">
    <citation type="journal article" date="2019" name="Int. J. Syst. Evol. Microbiol.">
        <title>The Global Catalogue of Microorganisms (GCM) 10K type strain sequencing project: providing services to taxonomists for standard genome sequencing and annotation.</title>
        <authorList>
            <consortium name="The Broad Institute Genomics Platform"/>
            <consortium name="The Broad Institute Genome Sequencing Center for Infectious Disease"/>
            <person name="Wu L."/>
            <person name="Ma J."/>
        </authorList>
    </citation>
    <scope>NUCLEOTIDE SEQUENCE [LARGE SCALE GENOMIC DNA]</scope>
    <source>
        <strain evidence="6">CGMCC 1.15422</strain>
    </source>
</reference>
<keyword evidence="5" id="KW-0255">Endonuclease</keyword>
<feature type="domain" description="Type I restriction modification DNA specificity" evidence="4">
    <location>
        <begin position="35"/>
        <end position="181"/>
    </location>
</feature>
<evidence type="ECO:0000256" key="2">
    <source>
        <dbReference type="ARBA" id="ARBA00022747"/>
    </source>
</evidence>
<proteinExistence type="inferred from homology"/>
<evidence type="ECO:0000313" key="5">
    <source>
        <dbReference type="EMBL" id="GGG37536.1"/>
    </source>
</evidence>
<accession>A0ABQ1WPX8</accession>
<evidence type="ECO:0000259" key="4">
    <source>
        <dbReference type="Pfam" id="PF01420"/>
    </source>
</evidence>
<name>A0ABQ1WPX8_9FLAO</name>